<keyword evidence="2" id="KW-1185">Reference proteome</keyword>
<evidence type="ECO:0000313" key="1">
    <source>
        <dbReference type="EMBL" id="SEA30439.1"/>
    </source>
</evidence>
<dbReference type="OrthoDB" id="9151040at2"/>
<dbReference type="EMBL" id="FNRQ01000001">
    <property type="protein sequence ID" value="SEA30439.1"/>
    <property type="molecule type" value="Genomic_DNA"/>
</dbReference>
<evidence type="ECO:0000313" key="2">
    <source>
        <dbReference type="Proteomes" id="UP000198638"/>
    </source>
</evidence>
<organism evidence="1 2">
    <name type="scientific">Paraburkholderia sartisoli</name>
    <dbReference type="NCBI Taxonomy" id="83784"/>
    <lineage>
        <taxon>Bacteria</taxon>
        <taxon>Pseudomonadati</taxon>
        <taxon>Pseudomonadota</taxon>
        <taxon>Betaproteobacteria</taxon>
        <taxon>Burkholderiales</taxon>
        <taxon>Burkholderiaceae</taxon>
        <taxon>Paraburkholderia</taxon>
    </lineage>
</organism>
<evidence type="ECO:0008006" key="3">
    <source>
        <dbReference type="Google" id="ProtNLM"/>
    </source>
</evidence>
<gene>
    <name evidence="1" type="ORF">SAMN05192564_1011011</name>
</gene>
<name>A0A1H4A321_9BURK</name>
<dbReference type="AlphaFoldDB" id="A0A1H4A321"/>
<dbReference type="Proteomes" id="UP000198638">
    <property type="component" value="Unassembled WGS sequence"/>
</dbReference>
<reference evidence="2" key="1">
    <citation type="submission" date="2016-10" db="EMBL/GenBank/DDBJ databases">
        <authorList>
            <person name="Varghese N."/>
            <person name="Submissions S."/>
        </authorList>
    </citation>
    <scope>NUCLEOTIDE SEQUENCE [LARGE SCALE GENOMIC DNA]</scope>
    <source>
        <strain evidence="2">LMG 24000</strain>
    </source>
</reference>
<accession>A0A1H4A321</accession>
<protein>
    <recommendedName>
        <fullName evidence="3">Apea-like HEPN domain-containing protein</fullName>
    </recommendedName>
</protein>
<proteinExistence type="predicted"/>
<sequence>MNLSYYALQQLGYRRRDTRESLTVSFSRVSFFGLQGFVLPADSVVLSNGVVDGAKYSACLANSVNAATSALVDEQYCEDEQAWQTERKCSPPYLVVLVGPTNAYAMTGEYIKEEADGYETYDGFPDAKAELRVLQEAALPAVLSSVACAFSAPDHPVSMKELARETFGTTSTGARVIDIKLRMEGTLLVSRSLTSEEASANFHQATKLAATMSPKVSRFFNLALFENDSLKRFLYFFLTIERQTHLSFASAEHTDGSKNLRDRFDWCTANVWSHVTDVDVQIFAKVKKVRDQIAHGEIAEPTLDVVADAARLATTLQLGG</sequence>
<dbReference type="RefSeq" id="WP_090529749.1">
    <property type="nucleotide sequence ID" value="NZ_FNRQ01000001.1"/>
</dbReference>